<feature type="disulfide bond" evidence="8">
    <location>
        <begin position="73"/>
        <end position="88"/>
    </location>
</feature>
<feature type="repeat" description="TNFR-Cys" evidence="8">
    <location>
        <begin position="72"/>
        <end position="113"/>
    </location>
</feature>
<keyword evidence="4 9" id="KW-0732">Signal</keyword>
<dbReference type="GeneID" id="110089383"/>
<protein>
    <submittedName>
        <fullName evidence="12">Tumor necrosis factor receptor superfamily member 6B</fullName>
    </submittedName>
</protein>
<evidence type="ECO:0000256" key="4">
    <source>
        <dbReference type="ARBA" id="ARBA00022729"/>
    </source>
</evidence>
<feature type="disulfide bond" evidence="8">
    <location>
        <begin position="95"/>
        <end position="113"/>
    </location>
</feature>
<evidence type="ECO:0000256" key="9">
    <source>
        <dbReference type="SAM" id="SignalP"/>
    </source>
</evidence>
<evidence type="ECO:0000256" key="2">
    <source>
        <dbReference type="ARBA" id="ARBA00022525"/>
    </source>
</evidence>
<evidence type="ECO:0000256" key="7">
    <source>
        <dbReference type="ARBA" id="ARBA00023180"/>
    </source>
</evidence>
<keyword evidence="11" id="KW-1185">Reference proteome</keyword>
<gene>
    <name evidence="12" type="primary">TNFRSF6B</name>
</gene>
<name>A0ABM5G552_9SAUR</name>
<dbReference type="RefSeq" id="XP_072852783.1">
    <property type="nucleotide sequence ID" value="XM_072996682.1"/>
</dbReference>
<keyword evidence="2" id="KW-0964">Secreted</keyword>
<dbReference type="CDD" id="cd10575">
    <property type="entry name" value="TNFRSF6B"/>
    <property type="match status" value="1"/>
</dbReference>
<dbReference type="PANTHER" id="PTHR23097:SF116">
    <property type="entry name" value="TUMOR NECROSIS FACTOR RECEPTOR SUPERFAMILY MEMBER 6B"/>
    <property type="match status" value="1"/>
</dbReference>
<dbReference type="InterPro" id="IPR034023">
    <property type="entry name" value="TNFRSF6B_N"/>
</dbReference>
<dbReference type="Pfam" id="PF00020">
    <property type="entry name" value="TNFR_c6"/>
    <property type="match status" value="3"/>
</dbReference>
<evidence type="ECO:0000256" key="8">
    <source>
        <dbReference type="PROSITE-ProRule" id="PRU00206"/>
    </source>
</evidence>
<evidence type="ECO:0000256" key="3">
    <source>
        <dbReference type="ARBA" id="ARBA00022703"/>
    </source>
</evidence>
<keyword evidence="3" id="KW-0053">Apoptosis</keyword>
<sequence length="302" mass="34775">MISIYKQMSLRTNLSTWMVFSLPLLSLPGILSQPTYKWKDHQTNEIHECQQCPPGTHVAEPCTAGKQTVCKPCPENYYTEFWNYLDSCLYCNMFCNSLEEEARPCNRTHNRECQCKPGYHVEWDFCQRHSKCPLGSRVMAVGNPREDTKCTLCPPGTFSYLVSSTEPCRAHQNCSAQGLEVNVPGNRFHDTFCTSCKLSQEDRGDRPGMEVCQEALIDFIPYEIKSVRRLNRLKRIVSRSLPSGMNQKTSYEELQVELHRYLTRLKDTEGADSVFKKLWGAIGRMSLQHLQEKIKKRFPIGL</sequence>
<dbReference type="SUPFAM" id="SSF57586">
    <property type="entry name" value="TNF receptor-like"/>
    <property type="match status" value="2"/>
</dbReference>
<feature type="domain" description="TNFR-Cys" evidence="10">
    <location>
        <begin position="72"/>
        <end position="113"/>
    </location>
</feature>
<evidence type="ECO:0000256" key="6">
    <source>
        <dbReference type="ARBA" id="ARBA00023157"/>
    </source>
</evidence>
<organism evidence="11 12">
    <name type="scientific">Pogona vitticeps</name>
    <name type="common">central bearded dragon</name>
    <dbReference type="NCBI Taxonomy" id="103695"/>
    <lineage>
        <taxon>Eukaryota</taxon>
        <taxon>Metazoa</taxon>
        <taxon>Chordata</taxon>
        <taxon>Craniata</taxon>
        <taxon>Vertebrata</taxon>
        <taxon>Euteleostomi</taxon>
        <taxon>Lepidosauria</taxon>
        <taxon>Squamata</taxon>
        <taxon>Bifurcata</taxon>
        <taxon>Unidentata</taxon>
        <taxon>Episquamata</taxon>
        <taxon>Toxicofera</taxon>
        <taxon>Iguania</taxon>
        <taxon>Acrodonta</taxon>
        <taxon>Agamidae</taxon>
        <taxon>Amphibolurinae</taxon>
        <taxon>Pogona</taxon>
    </lineage>
</organism>
<dbReference type="Gene3D" id="2.10.50.10">
    <property type="entry name" value="Tumor Necrosis Factor Receptor, subunit A, domain 2"/>
    <property type="match status" value="2"/>
</dbReference>
<dbReference type="InterPro" id="IPR052459">
    <property type="entry name" value="TNFRSF_decoy_receptor"/>
</dbReference>
<dbReference type="InterPro" id="IPR001368">
    <property type="entry name" value="TNFR/NGFR_Cys_rich_reg"/>
</dbReference>
<keyword evidence="7" id="KW-0325">Glycoprotein</keyword>
<dbReference type="Proteomes" id="UP001652642">
    <property type="component" value="Chromosome 4"/>
</dbReference>
<dbReference type="PROSITE" id="PS50050">
    <property type="entry name" value="TNFR_NGFR_2"/>
    <property type="match status" value="1"/>
</dbReference>
<evidence type="ECO:0000256" key="5">
    <source>
        <dbReference type="ARBA" id="ARBA00022737"/>
    </source>
</evidence>
<reference evidence="12" key="1">
    <citation type="submission" date="2025-08" db="UniProtKB">
        <authorList>
            <consortium name="RefSeq"/>
        </authorList>
    </citation>
    <scope>IDENTIFICATION</scope>
</reference>
<dbReference type="PANTHER" id="PTHR23097">
    <property type="entry name" value="TUMOR NECROSIS FACTOR RECEPTOR SUPERFAMILY MEMBER"/>
    <property type="match status" value="1"/>
</dbReference>
<evidence type="ECO:0000256" key="1">
    <source>
        <dbReference type="ARBA" id="ARBA00004613"/>
    </source>
</evidence>
<dbReference type="SMART" id="SM00208">
    <property type="entry name" value="TNFR"/>
    <property type="match status" value="4"/>
</dbReference>
<comment type="subcellular location">
    <subcellularLocation>
        <location evidence="1">Secreted</location>
    </subcellularLocation>
</comment>
<comment type="caution">
    <text evidence="8">Lacks conserved residue(s) required for the propagation of feature annotation.</text>
</comment>
<accession>A0ABM5G552</accession>
<keyword evidence="5" id="KW-0677">Repeat</keyword>
<evidence type="ECO:0000313" key="12">
    <source>
        <dbReference type="RefSeq" id="XP_072852783.1"/>
    </source>
</evidence>
<feature type="chain" id="PRO_5045549621" evidence="9">
    <location>
        <begin position="33"/>
        <end position="302"/>
    </location>
</feature>
<feature type="signal peptide" evidence="9">
    <location>
        <begin position="1"/>
        <end position="32"/>
    </location>
</feature>
<proteinExistence type="predicted"/>
<keyword evidence="12" id="KW-0675">Receptor</keyword>
<keyword evidence="6 8" id="KW-1015">Disulfide bond</keyword>
<evidence type="ECO:0000259" key="10">
    <source>
        <dbReference type="PROSITE" id="PS50050"/>
    </source>
</evidence>
<evidence type="ECO:0000313" key="11">
    <source>
        <dbReference type="Proteomes" id="UP001652642"/>
    </source>
</evidence>